<comment type="caution">
    <text evidence="8">The sequence shown here is derived from an EMBL/GenBank/DDBJ whole genome shotgun (WGS) entry which is preliminary data.</text>
</comment>
<evidence type="ECO:0000256" key="6">
    <source>
        <dbReference type="RuleBase" id="RU362030"/>
    </source>
</evidence>
<evidence type="ECO:0000256" key="4">
    <source>
        <dbReference type="ARBA" id="ARBA00022679"/>
    </source>
</evidence>
<dbReference type="PANTHER" id="PTHR43619:SF2">
    <property type="entry name" value="S-ADENOSYL-L-METHIONINE-DEPENDENT METHYLTRANSFERASES SUPERFAMILY PROTEIN"/>
    <property type="match status" value="1"/>
</dbReference>
<dbReference type="InterPro" id="IPR011610">
    <property type="entry name" value="SAM_mthyl_Trfase_ML2640-like"/>
</dbReference>
<evidence type="ECO:0000313" key="9">
    <source>
        <dbReference type="Proteomes" id="UP001500483"/>
    </source>
</evidence>
<feature type="compositionally biased region" description="Pro residues" evidence="7">
    <location>
        <begin position="157"/>
        <end position="170"/>
    </location>
</feature>
<dbReference type="PANTHER" id="PTHR43619">
    <property type="entry name" value="S-ADENOSYL-L-METHIONINE-DEPENDENT METHYLTRANSFERASE YKTD-RELATED"/>
    <property type="match status" value="1"/>
</dbReference>
<evidence type="ECO:0000256" key="2">
    <source>
        <dbReference type="ARBA" id="ARBA00008138"/>
    </source>
</evidence>
<accession>A0ABP6RJ10</accession>
<dbReference type="InterPro" id="IPR007213">
    <property type="entry name" value="Ppm1/Ppm2/Tcmp"/>
</dbReference>
<evidence type="ECO:0000256" key="5">
    <source>
        <dbReference type="ARBA" id="ARBA00022691"/>
    </source>
</evidence>
<keyword evidence="4" id="KW-0808">Transferase</keyword>
<comment type="function">
    <text evidence="1 6">Exhibits S-adenosyl-L-methionine-dependent methyltransferase activity.</text>
</comment>
<keyword evidence="5 6" id="KW-0949">S-adenosyl-L-methionine</keyword>
<dbReference type="Pfam" id="PF04072">
    <property type="entry name" value="LCM"/>
    <property type="match status" value="1"/>
</dbReference>
<evidence type="ECO:0000256" key="1">
    <source>
        <dbReference type="ARBA" id="ARBA00003907"/>
    </source>
</evidence>
<dbReference type="SUPFAM" id="SSF53335">
    <property type="entry name" value="S-adenosyl-L-methionine-dependent methyltransferases"/>
    <property type="match status" value="1"/>
</dbReference>
<evidence type="ECO:0000313" key="8">
    <source>
        <dbReference type="EMBL" id="GAA3352876.1"/>
    </source>
</evidence>
<reference evidence="9" key="1">
    <citation type="journal article" date="2019" name="Int. J. Syst. Evol. Microbiol.">
        <title>The Global Catalogue of Microorganisms (GCM) 10K type strain sequencing project: providing services to taxonomists for standard genome sequencing and annotation.</title>
        <authorList>
            <consortium name="The Broad Institute Genomics Platform"/>
            <consortium name="The Broad Institute Genome Sequencing Center for Infectious Disease"/>
            <person name="Wu L."/>
            <person name="Ma J."/>
        </authorList>
    </citation>
    <scope>NUCLEOTIDE SEQUENCE [LARGE SCALE GENOMIC DNA]</scope>
    <source>
        <strain evidence="9">JCM 9687</strain>
    </source>
</reference>
<dbReference type="EMBL" id="BAAAYK010000008">
    <property type="protein sequence ID" value="GAA3352876.1"/>
    <property type="molecule type" value="Genomic_DNA"/>
</dbReference>
<evidence type="ECO:0000256" key="3">
    <source>
        <dbReference type="ARBA" id="ARBA00022603"/>
    </source>
</evidence>
<keyword evidence="3 6" id="KW-0489">Methyltransferase</keyword>
<dbReference type="Gene3D" id="3.40.50.150">
    <property type="entry name" value="Vaccinia Virus protein VP39"/>
    <property type="match status" value="1"/>
</dbReference>
<protein>
    <recommendedName>
        <fullName evidence="6">S-adenosyl-L-methionine-dependent methyltransferase</fullName>
        <ecNumber evidence="6">2.1.1.-</ecNumber>
    </recommendedName>
</protein>
<organism evidence="8 9">
    <name type="scientific">Saccharopolyspora gregorii</name>
    <dbReference type="NCBI Taxonomy" id="33914"/>
    <lineage>
        <taxon>Bacteria</taxon>
        <taxon>Bacillati</taxon>
        <taxon>Actinomycetota</taxon>
        <taxon>Actinomycetes</taxon>
        <taxon>Pseudonocardiales</taxon>
        <taxon>Pseudonocardiaceae</taxon>
        <taxon>Saccharopolyspora</taxon>
    </lineage>
</organism>
<dbReference type="NCBIfam" id="TIGR00027">
    <property type="entry name" value="mthyl_TIGR00027"/>
    <property type="match status" value="1"/>
</dbReference>
<evidence type="ECO:0000256" key="7">
    <source>
        <dbReference type="SAM" id="MobiDB-lite"/>
    </source>
</evidence>
<proteinExistence type="inferred from homology"/>
<name>A0ABP6RJ10_9PSEU</name>
<keyword evidence="9" id="KW-1185">Reference proteome</keyword>
<comment type="similarity">
    <text evidence="2 6">Belongs to the UPF0677 family.</text>
</comment>
<sequence>MTSTHEQWDIVSGVGMTALAVAAARAIESHRDDRLINDPYAEGLVAAARSPALAEMENSSAEMLETMSGYLGVRTRFFDEYFLRAAAGGVQQAVILASGLDTRAFRLNWPEGLRVFEIDQPKVLQFKDETLDGSARSPAATGGSCRWTCATTGRAPSTPPGSTPRCPPRGSPKDSCPTCPPRRKRSCWPPSTGSPPPAE</sequence>
<dbReference type="EC" id="2.1.1.-" evidence="6"/>
<feature type="region of interest" description="Disordered" evidence="7">
    <location>
        <begin position="151"/>
        <end position="199"/>
    </location>
</feature>
<dbReference type="InterPro" id="IPR029063">
    <property type="entry name" value="SAM-dependent_MTases_sf"/>
</dbReference>
<gene>
    <name evidence="8" type="ORF">GCM10020366_04160</name>
</gene>
<dbReference type="Proteomes" id="UP001500483">
    <property type="component" value="Unassembled WGS sequence"/>
</dbReference>